<dbReference type="STRING" id="1219077.VAZ01S_004_00740"/>
<accession>U3AKC5</accession>
<organism evidence="2 3">
    <name type="scientific">Vibrio azureus NBRC 104587</name>
    <dbReference type="NCBI Taxonomy" id="1219077"/>
    <lineage>
        <taxon>Bacteria</taxon>
        <taxon>Pseudomonadati</taxon>
        <taxon>Pseudomonadota</taxon>
        <taxon>Gammaproteobacteria</taxon>
        <taxon>Vibrionales</taxon>
        <taxon>Vibrionaceae</taxon>
        <taxon>Vibrio</taxon>
    </lineage>
</organism>
<name>U3AKC5_9VIBR</name>
<protein>
    <recommendedName>
        <fullName evidence="1">PPM-type phosphatase domain-containing protein</fullName>
    </recommendedName>
</protein>
<keyword evidence="3" id="KW-1185">Reference proteome</keyword>
<evidence type="ECO:0000313" key="3">
    <source>
        <dbReference type="Proteomes" id="UP000016567"/>
    </source>
</evidence>
<proteinExistence type="predicted"/>
<gene>
    <name evidence="2" type="ORF">VAZ01S_004_00740</name>
</gene>
<feature type="domain" description="PPM-type phosphatase" evidence="1">
    <location>
        <begin position="6"/>
        <end position="244"/>
    </location>
</feature>
<dbReference type="InterPro" id="IPR036457">
    <property type="entry name" value="PPM-type-like_dom_sf"/>
</dbReference>
<dbReference type="Proteomes" id="UP000016567">
    <property type="component" value="Unassembled WGS sequence"/>
</dbReference>
<sequence length="247" mass="27723">MIQLLEVSSFSYSKPMKVENEDFLLQPIYDSQCNLVFAIADGVGSIAGASSASKSAIKSVENSVSEGSFSTQSAFNLAKKNINELSLIDSNFATAATTLTTVYVTSKEIIIGHAGDCRVYIKKGNKLKQLTRDHTRYQEMIEEGEHPVKKINERKERLSSVITKALSSQIELDYEITVVKIDEFIEDGTLLLSIMSDGAYDYWHHRPRFSDLTMSTPSAFINSLRKRIERRGPKDDYTCMNVKVEIK</sequence>
<dbReference type="Pfam" id="PF13672">
    <property type="entry name" value="PP2C_2"/>
    <property type="match status" value="1"/>
</dbReference>
<dbReference type="RefSeq" id="WP_021707982.1">
    <property type="nucleotide sequence ID" value="NZ_BATL01000004.1"/>
</dbReference>
<dbReference type="SUPFAM" id="SSF81606">
    <property type="entry name" value="PP2C-like"/>
    <property type="match status" value="1"/>
</dbReference>
<dbReference type="Gene3D" id="3.60.40.10">
    <property type="entry name" value="PPM-type phosphatase domain"/>
    <property type="match status" value="1"/>
</dbReference>
<dbReference type="eggNOG" id="COG0631">
    <property type="taxonomic scope" value="Bacteria"/>
</dbReference>
<dbReference type="AlphaFoldDB" id="U3AKC5"/>
<dbReference type="EMBL" id="BATL01000004">
    <property type="protein sequence ID" value="GAD74200.1"/>
    <property type="molecule type" value="Genomic_DNA"/>
</dbReference>
<evidence type="ECO:0000259" key="1">
    <source>
        <dbReference type="PROSITE" id="PS51746"/>
    </source>
</evidence>
<dbReference type="SMART" id="SM00332">
    <property type="entry name" value="PP2Cc"/>
    <property type="match status" value="1"/>
</dbReference>
<evidence type="ECO:0000313" key="2">
    <source>
        <dbReference type="EMBL" id="GAD74200.1"/>
    </source>
</evidence>
<comment type="caution">
    <text evidence="2">The sequence shown here is derived from an EMBL/GenBank/DDBJ whole genome shotgun (WGS) entry which is preliminary data.</text>
</comment>
<dbReference type="PROSITE" id="PS51746">
    <property type="entry name" value="PPM_2"/>
    <property type="match status" value="1"/>
</dbReference>
<reference evidence="2 3" key="1">
    <citation type="submission" date="2013-09" db="EMBL/GenBank/DDBJ databases">
        <title>Whole genome shotgun sequence of Vibrio azureus NBRC 104587.</title>
        <authorList>
            <person name="Isaki S."/>
            <person name="Hosoyama A."/>
            <person name="Numata M."/>
            <person name="Hashimoto M."/>
            <person name="Hosoyama Y."/>
            <person name="Tsuchikane K."/>
            <person name="Noguchi M."/>
            <person name="Hirakata S."/>
            <person name="Ichikawa N."/>
            <person name="Ohji S."/>
            <person name="Yamazoe A."/>
            <person name="Fujita N."/>
        </authorList>
    </citation>
    <scope>NUCLEOTIDE SEQUENCE [LARGE SCALE GENOMIC DNA]</scope>
    <source>
        <strain evidence="2 3">NBRC 104587</strain>
    </source>
</reference>
<dbReference type="InterPro" id="IPR001932">
    <property type="entry name" value="PPM-type_phosphatase-like_dom"/>
</dbReference>